<feature type="coiled-coil region" evidence="3">
    <location>
        <begin position="359"/>
        <end position="442"/>
    </location>
</feature>
<dbReference type="InterPro" id="IPR051847">
    <property type="entry name" value="RNA_proc/Spliceosome_comp"/>
</dbReference>
<dbReference type="Gene3D" id="3.30.70.330">
    <property type="match status" value="1"/>
</dbReference>
<sequence length="503" mass="57012">MNRVKEIERINAKDVALQLASDTVGNSGKWDINKSWHAQYKDSAYVYVGGLPPDLSEGDVVVVFSQFGEIVDVNMPRDKDTGKTRGFAFIGYEDQRSTALAVDNFNGAKLLGRTLRCDHCASYHEEQKKDPAKLPDHVARKLSDAQIEEKKRGMERRNAELDEALAAKAELFAQGRGLETEEEHEERVLREQFGRRKEVEAADKSAGRIAAVLAKRKGDAQREIAEETRQQQQREDRKRQRDEEARQRSRPEPPPQPPPATAADGASLPAVSSSRWERFLTGGAKKKNKAEPPRAEQGNTRSMVARGAADDEAFSKHGGEGISVQETNALRSSLGLKPLRDIEEITHKTGHFRRFPAFIQMLRDALDEVQAAYERLQRDSSREIAKVRRRSEELAQQLETQAEQMTTLQSELMAQGGEARVVERLRAKLQRVEQQSSEEVTTLQRALGKYKKEVILLNSELSRSKREEERLRRHQYDATDDIQDIDRRLNALQQFLEAAKAPR</sequence>
<dbReference type="EMBL" id="JWZX01003316">
    <property type="protein sequence ID" value="KOO22025.1"/>
    <property type="molecule type" value="Genomic_DNA"/>
</dbReference>
<dbReference type="SMART" id="SM00360">
    <property type="entry name" value="RRM"/>
    <property type="match status" value="1"/>
</dbReference>
<evidence type="ECO:0000313" key="7">
    <source>
        <dbReference type="Proteomes" id="UP000037460"/>
    </source>
</evidence>
<keyword evidence="3" id="KW-0175">Coiled coil</keyword>
<accession>A0A0M0J6G3</accession>
<dbReference type="InterPro" id="IPR045347">
    <property type="entry name" value="HIND"/>
</dbReference>
<dbReference type="PROSITE" id="PS50102">
    <property type="entry name" value="RRM"/>
    <property type="match status" value="1"/>
</dbReference>
<dbReference type="CDD" id="cd12411">
    <property type="entry name" value="RRM_ist3_like"/>
    <property type="match status" value="1"/>
</dbReference>
<evidence type="ECO:0000256" key="1">
    <source>
        <dbReference type="ARBA" id="ARBA00022884"/>
    </source>
</evidence>
<keyword evidence="1 2" id="KW-0694">RNA-binding</keyword>
<protein>
    <submittedName>
        <fullName evidence="6">RNA binding motif protein x-linked 2</fullName>
    </submittedName>
</protein>
<dbReference type="GO" id="GO:0003723">
    <property type="term" value="F:RNA binding"/>
    <property type="evidence" value="ECO:0007669"/>
    <property type="project" value="UniProtKB-UniRule"/>
</dbReference>
<dbReference type="Pfam" id="PF00076">
    <property type="entry name" value="RRM_1"/>
    <property type="match status" value="1"/>
</dbReference>
<dbReference type="AlphaFoldDB" id="A0A0M0J6G3"/>
<dbReference type="SUPFAM" id="SSF54928">
    <property type="entry name" value="RNA-binding domain, RBD"/>
    <property type="match status" value="1"/>
</dbReference>
<evidence type="ECO:0000256" key="3">
    <source>
        <dbReference type="SAM" id="Coils"/>
    </source>
</evidence>
<name>A0A0M0J6G3_9EUKA</name>
<dbReference type="InterPro" id="IPR035979">
    <property type="entry name" value="RBD_domain_sf"/>
</dbReference>
<evidence type="ECO:0000256" key="2">
    <source>
        <dbReference type="PROSITE-ProRule" id="PRU00176"/>
    </source>
</evidence>
<proteinExistence type="predicted"/>
<feature type="region of interest" description="Disordered" evidence="4">
    <location>
        <begin position="215"/>
        <end position="304"/>
    </location>
</feature>
<dbReference type="PANTHER" id="PTHR45880">
    <property type="entry name" value="RNA-BINDING MOTIF PROTEIN, X-LINKED 2"/>
    <property type="match status" value="1"/>
</dbReference>
<dbReference type="GO" id="GO:0000398">
    <property type="term" value="P:mRNA splicing, via spliceosome"/>
    <property type="evidence" value="ECO:0007669"/>
    <property type="project" value="InterPro"/>
</dbReference>
<organism evidence="6 7">
    <name type="scientific">Chrysochromulina tobinii</name>
    <dbReference type="NCBI Taxonomy" id="1460289"/>
    <lineage>
        <taxon>Eukaryota</taxon>
        <taxon>Haptista</taxon>
        <taxon>Haptophyta</taxon>
        <taxon>Prymnesiophyceae</taxon>
        <taxon>Prymnesiales</taxon>
        <taxon>Chrysochromulinaceae</taxon>
        <taxon>Chrysochromulina</taxon>
    </lineage>
</organism>
<evidence type="ECO:0000259" key="5">
    <source>
        <dbReference type="PROSITE" id="PS50102"/>
    </source>
</evidence>
<comment type="caution">
    <text evidence="6">The sequence shown here is derived from an EMBL/GenBank/DDBJ whole genome shotgun (WGS) entry which is preliminary data.</text>
</comment>
<evidence type="ECO:0000256" key="4">
    <source>
        <dbReference type="SAM" id="MobiDB-lite"/>
    </source>
</evidence>
<dbReference type="InterPro" id="IPR012677">
    <property type="entry name" value="Nucleotide-bd_a/b_plait_sf"/>
</dbReference>
<dbReference type="OrthoDB" id="2573941at2759"/>
<dbReference type="GO" id="GO:0005686">
    <property type="term" value="C:U2 snRNP"/>
    <property type="evidence" value="ECO:0007669"/>
    <property type="project" value="TreeGrafter"/>
</dbReference>
<evidence type="ECO:0000313" key="6">
    <source>
        <dbReference type="EMBL" id="KOO22025.1"/>
    </source>
</evidence>
<feature type="compositionally biased region" description="Basic and acidic residues" evidence="4">
    <location>
        <begin position="216"/>
        <end position="251"/>
    </location>
</feature>
<dbReference type="Proteomes" id="UP000037460">
    <property type="component" value="Unassembled WGS sequence"/>
</dbReference>
<dbReference type="Pfam" id="PF19252">
    <property type="entry name" value="HIND"/>
    <property type="match status" value="1"/>
</dbReference>
<feature type="domain" description="RRM" evidence="5">
    <location>
        <begin position="44"/>
        <end position="122"/>
    </location>
</feature>
<dbReference type="GO" id="GO:0046540">
    <property type="term" value="C:U4/U6 x U5 tri-snRNP complex"/>
    <property type="evidence" value="ECO:0007669"/>
    <property type="project" value="InterPro"/>
</dbReference>
<dbReference type="InterPro" id="IPR000504">
    <property type="entry name" value="RRM_dom"/>
</dbReference>
<dbReference type="InterPro" id="IPR045844">
    <property type="entry name" value="RRM_Ist3-like"/>
</dbReference>
<gene>
    <name evidence="6" type="ORF">Ctob_003585</name>
</gene>
<keyword evidence="7" id="KW-1185">Reference proteome</keyword>
<reference evidence="7" key="1">
    <citation type="journal article" date="2015" name="PLoS Genet.">
        <title>Genome Sequence and Transcriptome Analyses of Chrysochromulina tobin: Metabolic Tools for Enhanced Algal Fitness in the Prominent Order Prymnesiales (Haptophyceae).</title>
        <authorList>
            <person name="Hovde B.T."/>
            <person name="Deodato C.R."/>
            <person name="Hunsperger H.M."/>
            <person name="Ryken S.A."/>
            <person name="Yost W."/>
            <person name="Jha R.K."/>
            <person name="Patterson J."/>
            <person name="Monnat R.J. Jr."/>
            <person name="Barlow S.B."/>
            <person name="Starkenburg S.R."/>
            <person name="Cattolico R.A."/>
        </authorList>
    </citation>
    <scope>NUCLEOTIDE SEQUENCE</scope>
    <source>
        <strain evidence="7">CCMP291</strain>
    </source>
</reference>
<dbReference type="GO" id="GO:0071013">
    <property type="term" value="C:catalytic step 2 spliceosome"/>
    <property type="evidence" value="ECO:0007669"/>
    <property type="project" value="TreeGrafter"/>
</dbReference>
<dbReference type="PANTHER" id="PTHR45880:SF1">
    <property type="entry name" value="RNA-BINDING MOTIF PROTEIN, X-LINKED 2"/>
    <property type="match status" value="1"/>
</dbReference>
<dbReference type="GO" id="GO:0071011">
    <property type="term" value="C:precatalytic spliceosome"/>
    <property type="evidence" value="ECO:0007669"/>
    <property type="project" value="TreeGrafter"/>
</dbReference>